<proteinExistence type="predicted"/>
<reference evidence="1 2" key="1">
    <citation type="submission" date="2019-06" db="EMBL/GenBank/DDBJ databases">
        <authorList>
            <person name="Li F."/>
        </authorList>
    </citation>
    <scope>NUCLEOTIDE SEQUENCE [LARGE SCALE GENOMIC DNA]</scope>
    <source>
        <strain evidence="1 2">10F1D-1</strain>
    </source>
</reference>
<dbReference type="Proteomes" id="UP000316252">
    <property type="component" value="Unassembled WGS sequence"/>
</dbReference>
<keyword evidence="2" id="KW-1185">Reference proteome</keyword>
<dbReference type="AlphaFoldDB" id="A0A506XSR2"/>
<evidence type="ECO:0000313" key="1">
    <source>
        <dbReference type="EMBL" id="TPW75804.1"/>
    </source>
</evidence>
<accession>A0A506XSR2</accession>
<protein>
    <submittedName>
        <fullName evidence="1">DUF1877 family protein</fullName>
    </submittedName>
</protein>
<gene>
    <name evidence="1" type="ORF">FJ657_08045</name>
</gene>
<dbReference type="RefSeq" id="WP_141163164.1">
    <property type="nucleotide sequence ID" value="NZ_VHQG01000002.1"/>
</dbReference>
<evidence type="ECO:0000313" key="2">
    <source>
        <dbReference type="Proteomes" id="UP000316252"/>
    </source>
</evidence>
<dbReference type="Gene3D" id="3.40.1760.10">
    <property type="entry name" value="YfbM-like super family"/>
    <property type="match status" value="1"/>
</dbReference>
<comment type="caution">
    <text evidence="1">The sequence shown here is derived from an EMBL/GenBank/DDBJ whole genome shotgun (WGS) entry which is preliminary data.</text>
</comment>
<dbReference type="InterPro" id="IPR035944">
    <property type="entry name" value="YfbM-like_sf"/>
</dbReference>
<organism evidence="1 2">
    <name type="scientific">Schumannella soli</name>
    <dbReference type="NCBI Taxonomy" id="2590779"/>
    <lineage>
        <taxon>Bacteria</taxon>
        <taxon>Bacillati</taxon>
        <taxon>Actinomycetota</taxon>
        <taxon>Actinomycetes</taxon>
        <taxon>Micrococcales</taxon>
        <taxon>Microbacteriaceae</taxon>
        <taxon>Schumannella</taxon>
    </lineage>
</organism>
<dbReference type="OrthoDB" id="3731972at2"/>
<sequence length="150" mass="16924">MFAEPRRYLSSDPLADAWGTEPHVSMGTATFEQRSSERDLLYLDKAWGGLQRLTSAGVEGGTARPSHRLFAGQVTMRGYGWESWVSVIAPDEVPAIQEDLVDLDEAVRLEHAVMPEQSEDDRYVAEYLHRARLFMDHLEEDGRGLVYLIG</sequence>
<name>A0A506XSR2_9MICO</name>
<dbReference type="EMBL" id="VHQG01000002">
    <property type="protein sequence ID" value="TPW75804.1"/>
    <property type="molecule type" value="Genomic_DNA"/>
</dbReference>